<dbReference type="Proteomes" id="UP000886998">
    <property type="component" value="Unassembled WGS sequence"/>
</dbReference>
<sequence>MKILDLFLACSTDSLLHRRIVSPNGIGTKRFRGGRSVSKQTKQTAFLLLSLRVPYLGTNEYQLHAEQFEDSVRWFMWGLRIEFASRY</sequence>
<dbReference type="EMBL" id="BMAV01019239">
    <property type="protein sequence ID" value="GFY72089.1"/>
    <property type="molecule type" value="Genomic_DNA"/>
</dbReference>
<comment type="caution">
    <text evidence="1">The sequence shown here is derived from an EMBL/GenBank/DDBJ whole genome shotgun (WGS) entry which is preliminary data.</text>
</comment>
<evidence type="ECO:0000313" key="2">
    <source>
        <dbReference type="Proteomes" id="UP000886998"/>
    </source>
</evidence>
<protein>
    <submittedName>
        <fullName evidence="1">Uncharacterized protein</fullName>
    </submittedName>
</protein>
<organism evidence="1 2">
    <name type="scientific">Trichonephila inaurata madagascariensis</name>
    <dbReference type="NCBI Taxonomy" id="2747483"/>
    <lineage>
        <taxon>Eukaryota</taxon>
        <taxon>Metazoa</taxon>
        <taxon>Ecdysozoa</taxon>
        <taxon>Arthropoda</taxon>
        <taxon>Chelicerata</taxon>
        <taxon>Arachnida</taxon>
        <taxon>Araneae</taxon>
        <taxon>Araneomorphae</taxon>
        <taxon>Entelegynae</taxon>
        <taxon>Araneoidea</taxon>
        <taxon>Nephilidae</taxon>
        <taxon>Trichonephila</taxon>
        <taxon>Trichonephila inaurata</taxon>
    </lineage>
</organism>
<gene>
    <name evidence="1" type="ORF">TNIN_87571</name>
</gene>
<dbReference type="AlphaFoldDB" id="A0A8X6YM29"/>
<keyword evidence="2" id="KW-1185">Reference proteome</keyword>
<reference evidence="1" key="1">
    <citation type="submission" date="2020-08" db="EMBL/GenBank/DDBJ databases">
        <title>Multicomponent nature underlies the extraordinary mechanical properties of spider dragline silk.</title>
        <authorList>
            <person name="Kono N."/>
            <person name="Nakamura H."/>
            <person name="Mori M."/>
            <person name="Yoshida Y."/>
            <person name="Ohtoshi R."/>
            <person name="Malay A.D."/>
            <person name="Moran D.A.P."/>
            <person name="Tomita M."/>
            <person name="Numata K."/>
            <person name="Arakawa K."/>
        </authorList>
    </citation>
    <scope>NUCLEOTIDE SEQUENCE</scope>
</reference>
<accession>A0A8X6YM29</accession>
<proteinExistence type="predicted"/>
<name>A0A8X6YM29_9ARAC</name>
<evidence type="ECO:0000313" key="1">
    <source>
        <dbReference type="EMBL" id="GFY72089.1"/>
    </source>
</evidence>